<dbReference type="InterPro" id="IPR016164">
    <property type="entry name" value="FAD-linked_Oxase-like_C"/>
</dbReference>
<feature type="domain" description="FAD-binding PCMH-type" evidence="6">
    <location>
        <begin position="35"/>
        <end position="214"/>
    </location>
</feature>
<dbReference type="Gene3D" id="3.30.70.2740">
    <property type="match status" value="1"/>
</dbReference>
<dbReference type="InterPro" id="IPR016171">
    <property type="entry name" value="Vanillyl_alc_oxidase_C-sub2"/>
</dbReference>
<organism evidence="7 8">
    <name type="scientific">Vogesella oryzagri</name>
    <dbReference type="NCBI Taxonomy" id="3160864"/>
    <lineage>
        <taxon>Bacteria</taxon>
        <taxon>Pseudomonadati</taxon>
        <taxon>Pseudomonadota</taxon>
        <taxon>Betaproteobacteria</taxon>
        <taxon>Neisseriales</taxon>
        <taxon>Chromobacteriaceae</taxon>
        <taxon>Vogesella</taxon>
    </lineage>
</organism>
<evidence type="ECO:0000256" key="1">
    <source>
        <dbReference type="ARBA" id="ARBA00001974"/>
    </source>
</evidence>
<comment type="caution">
    <text evidence="7">The sequence shown here is derived from an EMBL/GenBank/DDBJ whole genome shotgun (WGS) entry which is preliminary data.</text>
</comment>
<dbReference type="InterPro" id="IPR051264">
    <property type="entry name" value="FAD-oxidored/transferase_4"/>
</dbReference>
<reference evidence="7" key="1">
    <citation type="submission" date="2024-06" db="EMBL/GenBank/DDBJ databases">
        <title>Genome sequence of Vogesella sp. MAHUQ-64.</title>
        <authorList>
            <person name="Huq M.A."/>
        </authorList>
    </citation>
    <scope>NUCLEOTIDE SEQUENCE</scope>
    <source>
        <strain evidence="7">MAHUQ-64</strain>
    </source>
</reference>
<evidence type="ECO:0000256" key="4">
    <source>
        <dbReference type="ARBA" id="ARBA00022827"/>
    </source>
</evidence>
<dbReference type="Pfam" id="PF02913">
    <property type="entry name" value="FAD-oxidase_C"/>
    <property type="match status" value="1"/>
</dbReference>
<dbReference type="Pfam" id="PF01565">
    <property type="entry name" value="FAD_binding_4"/>
    <property type="match status" value="1"/>
</dbReference>
<dbReference type="Gene3D" id="3.30.70.2190">
    <property type="match status" value="1"/>
</dbReference>
<dbReference type="PROSITE" id="PS51387">
    <property type="entry name" value="FAD_PCMH"/>
    <property type="match status" value="1"/>
</dbReference>
<evidence type="ECO:0000256" key="3">
    <source>
        <dbReference type="ARBA" id="ARBA00022630"/>
    </source>
</evidence>
<dbReference type="SUPFAM" id="SSF56176">
    <property type="entry name" value="FAD-binding/transporter-associated domain-like"/>
    <property type="match status" value="1"/>
</dbReference>
<dbReference type="Proteomes" id="UP001433638">
    <property type="component" value="Unassembled WGS sequence"/>
</dbReference>
<dbReference type="InterPro" id="IPR004113">
    <property type="entry name" value="FAD-bd_oxidored_4_C"/>
</dbReference>
<comment type="similarity">
    <text evidence="2">Belongs to the FAD-binding oxidoreductase/transferase type 4 family.</text>
</comment>
<comment type="cofactor">
    <cofactor evidence="1">
        <name>FAD</name>
        <dbReference type="ChEBI" id="CHEBI:57692"/>
    </cofactor>
</comment>
<accession>A0ABV1M2A4</accession>
<dbReference type="SUPFAM" id="SSF55103">
    <property type="entry name" value="FAD-linked oxidases, C-terminal domain"/>
    <property type="match status" value="1"/>
</dbReference>
<dbReference type="InterPro" id="IPR036318">
    <property type="entry name" value="FAD-bd_PCMH-like_sf"/>
</dbReference>
<dbReference type="InterPro" id="IPR016169">
    <property type="entry name" value="FAD-bd_PCMH_sub2"/>
</dbReference>
<evidence type="ECO:0000313" key="8">
    <source>
        <dbReference type="Proteomes" id="UP001433638"/>
    </source>
</evidence>
<evidence type="ECO:0000259" key="6">
    <source>
        <dbReference type="PROSITE" id="PS51387"/>
    </source>
</evidence>
<evidence type="ECO:0000256" key="5">
    <source>
        <dbReference type="ARBA" id="ARBA00023002"/>
    </source>
</evidence>
<evidence type="ECO:0000313" key="7">
    <source>
        <dbReference type="EMBL" id="MEQ6290378.1"/>
    </source>
</evidence>
<dbReference type="Gene3D" id="1.10.45.10">
    <property type="entry name" value="Vanillyl-alcohol Oxidase, Chain A, domain 4"/>
    <property type="match status" value="1"/>
</dbReference>
<sequence length="461" mass="50053">MSAPLARLHQQLPQLVLRTDDDSRQHYGLDWTRYYQPAPLAVALPATVAEVQGIVRWAREHRVALVPSGGRTGLSGGAVAASGELVVSFERMNRIGDFDRVARTVQCEAGVVTAALQQYASGKGLYYPVDFASSGSSQLGGNIATNAGGIKVIRYGMTREWVAGLSVVTGTGELLELNRGLAKNNTGYDFRHLFIGSEGTLGFVVGACMKLTLPPPPQAVLLLALPALADVMRVFEVFREGVSLSAYEFFSDQALGHVLARGQLAAPFEVRAPFYVLLELDDPMHSGDDSALKLFERCLEQGWVLDGVLSQSAQQAQQLWAYRESISESITPYTPYKNDIAVTISRVPAFIASLDALLAANYPDFEVIWYGHIGDGNLHINVLKPPALALAAFRDACEQVNEQVFALVRDFGGSMSAEHGVGLLKRDYLPVSRSAQEIEMMQGIKKVFDPDGIMNPGKLLP</sequence>
<dbReference type="InterPro" id="IPR016166">
    <property type="entry name" value="FAD-bd_PCMH"/>
</dbReference>
<keyword evidence="8" id="KW-1185">Reference proteome</keyword>
<dbReference type="InterPro" id="IPR006094">
    <property type="entry name" value="Oxid_FAD_bind_N"/>
</dbReference>
<dbReference type="RefSeq" id="WP_349585821.1">
    <property type="nucleotide sequence ID" value="NZ_JBEFLD010000003.1"/>
</dbReference>
<keyword evidence="3" id="KW-0285">Flavoprotein</keyword>
<keyword evidence="5" id="KW-0560">Oxidoreductase</keyword>
<keyword evidence="4" id="KW-0274">FAD</keyword>
<dbReference type="EMBL" id="JBEFLD010000003">
    <property type="protein sequence ID" value="MEQ6290378.1"/>
    <property type="molecule type" value="Genomic_DNA"/>
</dbReference>
<dbReference type="PANTHER" id="PTHR43716:SF1">
    <property type="entry name" value="D-2-HYDROXYGLUTARATE DEHYDROGENASE, MITOCHONDRIAL"/>
    <property type="match status" value="1"/>
</dbReference>
<gene>
    <name evidence="7" type="ORF">ABNW52_07100</name>
</gene>
<protein>
    <submittedName>
        <fullName evidence="7">FAD-binding oxidoreductase</fullName>
    </submittedName>
</protein>
<dbReference type="Gene3D" id="3.30.465.10">
    <property type="match status" value="1"/>
</dbReference>
<proteinExistence type="inferred from homology"/>
<name>A0ABV1M2A4_9NEIS</name>
<evidence type="ECO:0000256" key="2">
    <source>
        <dbReference type="ARBA" id="ARBA00008000"/>
    </source>
</evidence>
<dbReference type="PANTHER" id="PTHR43716">
    <property type="entry name" value="D-2-HYDROXYGLUTARATE DEHYDROGENASE, MITOCHONDRIAL"/>
    <property type="match status" value="1"/>
</dbReference>